<dbReference type="InterPro" id="IPR020459">
    <property type="entry name" value="AMP-binding"/>
</dbReference>
<dbReference type="InterPro" id="IPR020845">
    <property type="entry name" value="AMP-binding_CS"/>
</dbReference>
<dbReference type="Pfam" id="PF00501">
    <property type="entry name" value="AMP-binding"/>
    <property type="match status" value="1"/>
</dbReference>
<dbReference type="SUPFAM" id="SSF47336">
    <property type="entry name" value="ACP-like"/>
    <property type="match status" value="1"/>
</dbReference>
<dbReference type="InterPro" id="IPR006162">
    <property type="entry name" value="Ppantetheine_attach_site"/>
</dbReference>
<proteinExistence type="inferred from homology"/>
<keyword evidence="7" id="KW-1185">Reference proteome</keyword>
<keyword evidence="4" id="KW-0045">Antibiotic biosynthesis</keyword>
<dbReference type="InterPro" id="IPR036736">
    <property type="entry name" value="ACP-like_sf"/>
</dbReference>
<organism evidence="6 7">
    <name type="scientific">Paenibacillus glycinis</name>
    <dbReference type="NCBI Taxonomy" id="2697035"/>
    <lineage>
        <taxon>Bacteria</taxon>
        <taxon>Bacillati</taxon>
        <taxon>Bacillota</taxon>
        <taxon>Bacilli</taxon>
        <taxon>Bacillales</taxon>
        <taxon>Paenibacillaceae</taxon>
        <taxon>Paenibacillus</taxon>
    </lineage>
</organism>
<dbReference type="Gene3D" id="3.40.50.720">
    <property type="entry name" value="NAD(P)-binding Rossmann-like Domain"/>
    <property type="match status" value="1"/>
</dbReference>
<dbReference type="SUPFAM" id="SSF51735">
    <property type="entry name" value="NAD(P)-binding Rossmann-fold domains"/>
    <property type="match status" value="1"/>
</dbReference>
<dbReference type="Pfam" id="PF07993">
    <property type="entry name" value="NAD_binding_4"/>
    <property type="match status" value="1"/>
</dbReference>
<dbReference type="InterPro" id="IPR036291">
    <property type="entry name" value="NAD(P)-bd_dom_sf"/>
</dbReference>
<protein>
    <submittedName>
        <fullName evidence="6">Amino acid adenylation domain-containing protein</fullName>
    </submittedName>
</protein>
<dbReference type="InterPro" id="IPR045851">
    <property type="entry name" value="AMP-bd_C_sf"/>
</dbReference>
<dbReference type="NCBIfam" id="TIGR01746">
    <property type="entry name" value="Thioester-redct"/>
    <property type="match status" value="1"/>
</dbReference>
<dbReference type="Gene3D" id="1.10.1200.10">
    <property type="entry name" value="ACP-like"/>
    <property type="match status" value="1"/>
</dbReference>
<dbReference type="CDD" id="cd05930">
    <property type="entry name" value="A_NRPS"/>
    <property type="match status" value="1"/>
</dbReference>
<evidence type="ECO:0000256" key="3">
    <source>
        <dbReference type="ARBA" id="ARBA00022553"/>
    </source>
</evidence>
<dbReference type="Gene3D" id="2.30.38.10">
    <property type="entry name" value="Luciferase, Domain 3"/>
    <property type="match status" value="1"/>
</dbReference>
<dbReference type="Pfam" id="PF13193">
    <property type="entry name" value="AMP-binding_C"/>
    <property type="match status" value="1"/>
</dbReference>
<evidence type="ECO:0000256" key="2">
    <source>
        <dbReference type="ARBA" id="ARBA00022450"/>
    </source>
</evidence>
<dbReference type="PROSITE" id="PS00455">
    <property type="entry name" value="AMP_BINDING"/>
    <property type="match status" value="1"/>
</dbReference>
<dbReference type="PIRSF" id="PIRSF001617">
    <property type="entry name" value="Alpha-AR"/>
    <property type="match status" value="1"/>
</dbReference>
<dbReference type="PRINTS" id="PR00154">
    <property type="entry name" value="AMPBINDING"/>
</dbReference>
<dbReference type="PANTHER" id="PTHR44845">
    <property type="entry name" value="CARRIER DOMAIN-CONTAINING PROTEIN"/>
    <property type="match status" value="1"/>
</dbReference>
<evidence type="ECO:0000313" key="6">
    <source>
        <dbReference type="EMBL" id="NBD25827.1"/>
    </source>
</evidence>
<dbReference type="Gene3D" id="3.30.559.30">
    <property type="entry name" value="Nonribosomal peptide synthetase, condensation domain"/>
    <property type="match status" value="1"/>
</dbReference>
<name>A0ABW9XU29_9BACL</name>
<feature type="domain" description="Carrier" evidence="5">
    <location>
        <begin position="738"/>
        <end position="812"/>
    </location>
</feature>
<dbReference type="EMBL" id="JAAAMV010000017">
    <property type="protein sequence ID" value="NBD25827.1"/>
    <property type="molecule type" value="Genomic_DNA"/>
</dbReference>
<evidence type="ECO:0000256" key="1">
    <source>
        <dbReference type="ARBA" id="ARBA00006432"/>
    </source>
</evidence>
<keyword evidence="2" id="KW-0596">Phosphopantetheine</keyword>
<dbReference type="PROSITE" id="PS00012">
    <property type="entry name" value="PHOSPHOPANTETHEINE"/>
    <property type="match status" value="1"/>
</dbReference>
<dbReference type="InterPro" id="IPR009081">
    <property type="entry name" value="PP-bd_ACP"/>
</dbReference>
<evidence type="ECO:0000256" key="4">
    <source>
        <dbReference type="ARBA" id="ARBA00023194"/>
    </source>
</evidence>
<gene>
    <name evidence="6" type="ORF">GT019_18295</name>
</gene>
<dbReference type="Pfam" id="PF00550">
    <property type="entry name" value="PP-binding"/>
    <property type="match status" value="1"/>
</dbReference>
<dbReference type="Gene3D" id="3.30.300.30">
    <property type="match status" value="1"/>
</dbReference>
<reference evidence="6 7" key="1">
    <citation type="submission" date="2020-01" db="EMBL/GenBank/DDBJ databases">
        <title>Paenibacillus soybeanensis sp. nov. isolated from the nodules of soybean (Glycine max(L.) Merr).</title>
        <authorList>
            <person name="Wang H."/>
        </authorList>
    </citation>
    <scope>NUCLEOTIDE SEQUENCE [LARGE SCALE GENOMIC DNA]</scope>
    <source>
        <strain evidence="6 7">T1</strain>
    </source>
</reference>
<comment type="similarity">
    <text evidence="1">Belongs to the ATP-dependent AMP-binding enzyme family.</text>
</comment>
<comment type="caution">
    <text evidence="6">The sequence shown here is derived from an EMBL/GenBank/DDBJ whole genome shotgun (WGS) entry which is preliminary data.</text>
</comment>
<dbReference type="Proteomes" id="UP000665561">
    <property type="component" value="Unassembled WGS sequence"/>
</dbReference>
<evidence type="ECO:0000259" key="5">
    <source>
        <dbReference type="PROSITE" id="PS50075"/>
    </source>
</evidence>
<dbReference type="InterPro" id="IPR000873">
    <property type="entry name" value="AMP-dep_synth/lig_dom"/>
</dbReference>
<evidence type="ECO:0000313" key="7">
    <source>
        <dbReference type="Proteomes" id="UP000665561"/>
    </source>
</evidence>
<dbReference type="SUPFAM" id="SSF56801">
    <property type="entry name" value="Acetyl-CoA synthetase-like"/>
    <property type="match status" value="1"/>
</dbReference>
<accession>A0ABW9XU29</accession>
<dbReference type="InterPro" id="IPR013120">
    <property type="entry name" value="FAR_NAD-bd"/>
</dbReference>
<dbReference type="NCBIfam" id="TIGR01733">
    <property type="entry name" value="AA-adenyl-dom"/>
    <property type="match status" value="1"/>
</dbReference>
<dbReference type="InterPro" id="IPR010071">
    <property type="entry name" value="AA_adenyl_dom"/>
</dbReference>
<dbReference type="InterPro" id="IPR025110">
    <property type="entry name" value="AMP-bd_C"/>
</dbReference>
<dbReference type="Gene3D" id="3.40.50.980">
    <property type="match status" value="2"/>
</dbReference>
<keyword evidence="3" id="KW-0597">Phosphoprotein</keyword>
<dbReference type="PROSITE" id="PS50075">
    <property type="entry name" value="CARRIER"/>
    <property type="match status" value="1"/>
</dbReference>
<dbReference type="CDD" id="cd05235">
    <property type="entry name" value="SDR_e1"/>
    <property type="match status" value="1"/>
</dbReference>
<sequence>MNEKIVDSQANAYQRDNVLLLPTDFPKHHRTCAFSIAEHALGARLSEAMENAAHADPQVEDLLAAVYYAWIYRMSGEKELTAGLHLNDSSICVSLEIEPGATFRGIRELVRGAAASPAPSAGEAETRFAVRRSPKAAGEQLIWQLREREGVWTSVVEYDDSLFKAETIERFAHYYAALLEAALAHPDQSIAGVDILAESDAAAHRLLNATDAAYERNETVHGMVERMAVRYPDKTAVSSSEGALTYRQLNEAANRTARALLAQGIGVGDFVTIYMERSIELIVSLLGVLKAGGAYVPVDPEHPEERNQYIVADTRSAFIVTKERYLDGARGLSAGAAAVKDVLLYDRDFAGFDGSDNPSVGVLPDDLAYIIYTSGSTGRPKGALIRHEGVVNLGETVRRDCKIEPEDVLTQFSTYSFDASVWDTIGALFYGATLYLLSPEERISVELFATAVERTGTTIIAILPTVFFNEITAYLSDEGYRKLAGVKLITVAGEALYGAQVRAFQRHFRDRIAIVNVYGPTECTVCTTTHVVDALIPDELTNVPIGKPIGNYKVYILNEANRLCPVNVHGELCISTVGLAKGYLNQPDKTAAAFVPNPFAEGELMYRSGDIVKLLPDGTIEYAGRRDSQIKIRGHRIEIGEIEDNFIKIANVQNVAVIPKKDANGHNMLIGYFTSRDGHPVPPALIKREISEKLPAYFVPKRIVQLDAMPLSPTGKIDRKTLAGYEHREETAEAHGPGPENDTQAAIALAWRAALELEHVGIHDDFFAAGGDSLAVMHVLTLLMPVFPGLKINDFYRCRTVAGLARRTEELQAEALEEALRLPAANPDVSDISANREKTALDEYPLAFGEIRPLPLDAMPKAVLLTGATGYLGSQLLYDLLQQSSSEIYCIVRKSGKWNGLTRLQDAMSHYFGPAVLDLMQGRVIAFEGDLERPDLGFSEADAAVVLAKVDAIIHSAADVRHFGDEERFARTNVDGTRHLVRLAEELPRRVRFHHVSTLGIPEDLALSGQWERVLEQPVFEAGLRVESVYTNSKLEAEKLLIEAAGHGLDVTIYRAGNLTCHSLTGRFQRNIDSNAFYRMIKAMLVFGKAVEADWDVDFTPIDYAGQSIVHLALRPDTIGCVYHICNPVQLPYSQLLDGLRGFGYDIETLAPSAYGEWLMHSGATGNLEAVKLAMAQLEGDGAKNSAYRYGCAETTALLSGTGIGCAEPDRDFLRRMIAYAADIGYWPSAPAMPAVTS</sequence>
<dbReference type="SUPFAM" id="SSF52777">
    <property type="entry name" value="CoA-dependent acyltransferases"/>
    <property type="match status" value="1"/>
</dbReference>
<dbReference type="PANTHER" id="PTHR44845:SF7">
    <property type="entry name" value="PLIPASTATIN SYNTHASE SUBUNIT D"/>
    <property type="match status" value="1"/>
</dbReference>
<dbReference type="InterPro" id="IPR010080">
    <property type="entry name" value="Thioester_reductase-like_dom"/>
</dbReference>